<reference evidence="3 4" key="1">
    <citation type="journal article" date="2016" name="Nat. Commun.">
        <title>Thousands of microbial genomes shed light on interconnected biogeochemical processes in an aquifer system.</title>
        <authorList>
            <person name="Anantharaman K."/>
            <person name="Brown C.T."/>
            <person name="Hug L.A."/>
            <person name="Sharon I."/>
            <person name="Castelle C.J."/>
            <person name="Probst A.J."/>
            <person name="Thomas B.C."/>
            <person name="Singh A."/>
            <person name="Wilkins M.J."/>
            <person name="Karaoz U."/>
            <person name="Brodie E.L."/>
            <person name="Williams K.H."/>
            <person name="Hubbard S.S."/>
            <person name="Banfield J.F."/>
        </authorList>
    </citation>
    <scope>NUCLEOTIDE SEQUENCE [LARGE SCALE GENOMIC DNA]</scope>
</reference>
<dbReference type="Proteomes" id="UP000178256">
    <property type="component" value="Unassembled WGS sequence"/>
</dbReference>
<accession>A0A1F8GLX6</accession>
<name>A0A1F8GLX6_9BACT</name>
<dbReference type="InterPro" id="IPR036162">
    <property type="entry name" value="Resolvase-like_N_sf"/>
</dbReference>
<dbReference type="InterPro" id="IPR025827">
    <property type="entry name" value="Zn_ribbon_recom_dom"/>
</dbReference>
<evidence type="ECO:0000259" key="2">
    <source>
        <dbReference type="PROSITE" id="PS51737"/>
    </source>
</evidence>
<dbReference type="PANTHER" id="PTHR30461">
    <property type="entry name" value="DNA-INVERTASE FROM LAMBDOID PROPHAGE"/>
    <property type="match status" value="1"/>
</dbReference>
<dbReference type="InterPro" id="IPR050639">
    <property type="entry name" value="SSR_resolvase"/>
</dbReference>
<evidence type="ECO:0008006" key="5">
    <source>
        <dbReference type="Google" id="ProtNLM"/>
    </source>
</evidence>
<dbReference type="Pfam" id="PF00239">
    <property type="entry name" value="Resolvase"/>
    <property type="match status" value="1"/>
</dbReference>
<organism evidence="3 4">
    <name type="scientific">Candidatus Yanofskybacteria bacterium RIFCSPLOWO2_01_FULL_44_22</name>
    <dbReference type="NCBI Taxonomy" id="1802697"/>
    <lineage>
        <taxon>Bacteria</taxon>
        <taxon>Candidatus Yanofskyibacteriota</taxon>
    </lineage>
</organism>
<evidence type="ECO:0000259" key="1">
    <source>
        <dbReference type="PROSITE" id="PS51736"/>
    </source>
</evidence>
<feature type="domain" description="Recombinase" evidence="2">
    <location>
        <begin position="179"/>
        <end position="293"/>
    </location>
</feature>
<gene>
    <name evidence="3" type="ORF">A2925_03510</name>
</gene>
<dbReference type="Pfam" id="PF13408">
    <property type="entry name" value="Zn_ribbon_recom"/>
    <property type="match status" value="1"/>
</dbReference>
<sequence>MNNIPKQEISGAFEGPKAVEPKKIKYCLYARKSTESEEQQVLSIDSQIKEMIKIAERDGLEITEIRKESHSAKAVGQREIFNTLLTDIRAGKFTGILTWAPDRLSRNAGDLGSLVDLMDQKLLLEIRTFSQKFTNNPSEKFMLMILCSTAKLENDNKSENVKRGLRTRCEQGLRLSVAPTGYLNEKRKDKPCEVIVDPVRAPIIKQMFEKVANEHWSGRRIYQWLKNDVDLKTVNGKHLSLSNIFILLQKTFYYGVFEFPEGSGNWYTGQHTPIITKELFDRAREQLKRSEIKNNKEFAFTKLITCGLCESGITATEKWKYQKNGNTHRYVYCGCTKRRDVNCQCGYIKEEEIIEQIIAILDTLDMNELGIKQKFQDEIARYNKFRKIALGKSREQNTDLEIFDAKAYAIYILTEGAITEKRELLSNLKSKLMLKNRVISLMPETTA</sequence>
<evidence type="ECO:0000313" key="3">
    <source>
        <dbReference type="EMBL" id="OGN26414.1"/>
    </source>
</evidence>
<protein>
    <recommendedName>
        <fullName evidence="5">Resolvase/invertase-type recombinase catalytic domain-containing protein</fullName>
    </recommendedName>
</protein>
<dbReference type="PROSITE" id="PS51737">
    <property type="entry name" value="RECOMBINASE_DNA_BIND"/>
    <property type="match status" value="1"/>
</dbReference>
<dbReference type="Gene3D" id="3.90.1750.20">
    <property type="entry name" value="Putative Large Serine Recombinase, Chain B, Domain 2"/>
    <property type="match status" value="1"/>
</dbReference>
<dbReference type="GO" id="GO:0003677">
    <property type="term" value="F:DNA binding"/>
    <property type="evidence" value="ECO:0007669"/>
    <property type="project" value="InterPro"/>
</dbReference>
<dbReference type="SMART" id="SM00857">
    <property type="entry name" value="Resolvase"/>
    <property type="match status" value="1"/>
</dbReference>
<dbReference type="InterPro" id="IPR038109">
    <property type="entry name" value="DNA_bind_recomb_sf"/>
</dbReference>
<dbReference type="InterPro" id="IPR011109">
    <property type="entry name" value="DNA_bind_recombinase_dom"/>
</dbReference>
<proteinExistence type="predicted"/>
<dbReference type="AlphaFoldDB" id="A0A1F8GLX6"/>
<dbReference type="GO" id="GO:0000150">
    <property type="term" value="F:DNA strand exchange activity"/>
    <property type="evidence" value="ECO:0007669"/>
    <property type="project" value="InterPro"/>
</dbReference>
<dbReference type="EMBL" id="MGKL01000005">
    <property type="protein sequence ID" value="OGN26414.1"/>
    <property type="molecule type" value="Genomic_DNA"/>
</dbReference>
<comment type="caution">
    <text evidence="3">The sequence shown here is derived from an EMBL/GenBank/DDBJ whole genome shotgun (WGS) entry which is preliminary data.</text>
</comment>
<dbReference type="Pfam" id="PF07508">
    <property type="entry name" value="Recombinase"/>
    <property type="match status" value="1"/>
</dbReference>
<feature type="domain" description="Resolvase/invertase-type recombinase catalytic" evidence="1">
    <location>
        <begin position="25"/>
        <end position="172"/>
    </location>
</feature>
<dbReference type="PANTHER" id="PTHR30461:SF23">
    <property type="entry name" value="DNA RECOMBINASE-RELATED"/>
    <property type="match status" value="1"/>
</dbReference>
<dbReference type="PROSITE" id="PS51736">
    <property type="entry name" value="RECOMBINASES_3"/>
    <property type="match status" value="1"/>
</dbReference>
<dbReference type="InterPro" id="IPR006119">
    <property type="entry name" value="Resolv_N"/>
</dbReference>
<dbReference type="SUPFAM" id="SSF53041">
    <property type="entry name" value="Resolvase-like"/>
    <property type="match status" value="1"/>
</dbReference>
<dbReference type="Gene3D" id="3.40.50.1390">
    <property type="entry name" value="Resolvase, N-terminal catalytic domain"/>
    <property type="match status" value="1"/>
</dbReference>
<dbReference type="STRING" id="1802697.A2925_03510"/>
<evidence type="ECO:0000313" key="4">
    <source>
        <dbReference type="Proteomes" id="UP000178256"/>
    </source>
</evidence>
<dbReference type="CDD" id="cd00338">
    <property type="entry name" value="Ser_Recombinase"/>
    <property type="match status" value="1"/>
</dbReference>